<proteinExistence type="inferred from homology"/>
<dbReference type="Pfam" id="PF01134">
    <property type="entry name" value="GIDA"/>
    <property type="match status" value="1"/>
</dbReference>
<dbReference type="AlphaFoldDB" id="A0A058Z116"/>
<gene>
    <name evidence="6" type="ORF">H696_05905</name>
</gene>
<dbReference type="Gene3D" id="1.10.150.570">
    <property type="entry name" value="GidA associated domain, C-terminal subdomain"/>
    <property type="match status" value="1"/>
</dbReference>
<dbReference type="eggNOG" id="KOG2311">
    <property type="taxonomic scope" value="Eukaryota"/>
</dbReference>
<sequence>MLSSAGIFPRRLVAMSARPAWRVVPSIPHGQPALARAAPYATLPFPETSPAAGPPGSSTGDVYDVIVIGGGHAGTEAAAASARAGARTLLLTQQLSTLGEMSCNPSFGGVGKGTLVREVDAMGGVCGLGVDAAGIQFRVLNRSRGPAVWGPRAQVDRKLYKRFVQPYLAQYPGLELREASVEDLIVSQHTAETDAARREYHARTGASFEPGSLDAANAEARPPMSVTGVVLGDGSVVRSKSVIITTGTFLRANIFIGMETWPAGRMGSAPSIGLAETMQSLGFRVDRLRTGTPPRIRKSSINFEGLLAQPSDEVIMPLSYMTDTVPQKDNLVSCFQTRTNAATQAIIFPRIQDSLHIKEEVTGPRYCPSFEAKLIRFPERPGHIVWLEPEGLDSDVVYPNGYSLSVPVDAQLAGLRTMPGLENAEIIQPGYGVQYDYMDPRDLKRTLESKLVDNLFLAGQINGTTGYEEAAAQGLIAGVNAARLSHGLSPFIVDRADAFIGVLIDDLTTKGTSEPYRMFTSRSEFRITVRADNADERLTPKAFEAGIVPPERWARYQSFHADVAEIIRLMEAKELSPQEWATHGITVRMDGARRNAFKLLEYPTASMETLMESALPELRNFSHAALERVLVRGRYSGYIQRQELDVEIYRREEFLRIPEDIDYSSIVLSAETVDCLQRHRPATIAEAAKLQGVTPGNLLQLVKHLRSVERKQKVQGRKDREEARVTAAEAEVSALAG</sequence>
<dbReference type="OMA" id="CNPAMGG"/>
<dbReference type="EMBL" id="KB932215">
    <property type="protein sequence ID" value="KCV67618.1"/>
    <property type="molecule type" value="Genomic_DNA"/>
</dbReference>
<dbReference type="OrthoDB" id="3329at2759"/>
<dbReference type="SUPFAM" id="SSF51905">
    <property type="entry name" value="FAD/NAD(P)-binding domain"/>
    <property type="match status" value="1"/>
</dbReference>
<dbReference type="PANTHER" id="PTHR11806:SF0">
    <property type="entry name" value="PROTEIN MTO1 HOMOLOG, MITOCHONDRIAL"/>
    <property type="match status" value="1"/>
</dbReference>
<dbReference type="Pfam" id="PF21680">
    <property type="entry name" value="GIDA_C_1st"/>
    <property type="match status" value="1"/>
</dbReference>
<dbReference type="NCBIfam" id="TIGR00136">
    <property type="entry name" value="mnmG_gidA"/>
    <property type="match status" value="1"/>
</dbReference>
<reference evidence="6" key="1">
    <citation type="submission" date="2013-04" db="EMBL/GenBank/DDBJ databases">
        <title>The Genome Sequence of Fonticula alba ATCC 38817.</title>
        <authorList>
            <consortium name="The Broad Institute Genomics Platform"/>
            <person name="Russ C."/>
            <person name="Cuomo C."/>
            <person name="Burger G."/>
            <person name="Gray M.W."/>
            <person name="Holland P.W.H."/>
            <person name="King N."/>
            <person name="Lang F.B.F."/>
            <person name="Roger A.J."/>
            <person name="Ruiz-Trillo I."/>
            <person name="Brown M."/>
            <person name="Walker B."/>
            <person name="Young S."/>
            <person name="Zeng Q."/>
            <person name="Gargeya S."/>
            <person name="Fitzgerald M."/>
            <person name="Haas B."/>
            <person name="Abouelleil A."/>
            <person name="Allen A.W."/>
            <person name="Alvarado L."/>
            <person name="Arachchi H.M."/>
            <person name="Berlin A.M."/>
            <person name="Chapman S.B."/>
            <person name="Gainer-Dewar J."/>
            <person name="Goldberg J."/>
            <person name="Griggs A."/>
            <person name="Gujja S."/>
            <person name="Hansen M."/>
            <person name="Howarth C."/>
            <person name="Imamovic A."/>
            <person name="Ireland A."/>
            <person name="Larimer J."/>
            <person name="McCowan C."/>
            <person name="Murphy C."/>
            <person name="Pearson M."/>
            <person name="Poon T.W."/>
            <person name="Priest M."/>
            <person name="Roberts A."/>
            <person name="Saif S."/>
            <person name="Shea T."/>
            <person name="Sisk P."/>
            <person name="Sykes S."/>
            <person name="Wortman J."/>
            <person name="Nusbaum C."/>
            <person name="Birren B."/>
        </authorList>
    </citation>
    <scope>NUCLEOTIDE SEQUENCE [LARGE SCALE GENOMIC DNA]</scope>
    <source>
        <strain evidence="6">ATCC 38817</strain>
    </source>
</reference>
<dbReference type="InterPro" id="IPR004416">
    <property type="entry name" value="MnmG"/>
</dbReference>
<name>A0A058Z116_FONAL</name>
<protein>
    <recommendedName>
        <fullName evidence="5">tRNA uridine 5-carboxymethylaminomethyl modification enzyme C-terminal subdomain domain-containing protein</fullName>
    </recommendedName>
</protein>
<dbReference type="FunFam" id="3.50.50.60:FF:000002">
    <property type="entry name" value="tRNA uridine 5-carboxymethylaminomethyl modification enzyme MnmG"/>
    <property type="match status" value="1"/>
</dbReference>
<evidence type="ECO:0000259" key="5">
    <source>
        <dbReference type="SMART" id="SM01228"/>
    </source>
</evidence>
<dbReference type="STRING" id="691883.A0A058Z116"/>
<evidence type="ECO:0000256" key="2">
    <source>
        <dbReference type="ARBA" id="ARBA00007653"/>
    </source>
</evidence>
<dbReference type="Proteomes" id="UP000030693">
    <property type="component" value="Unassembled WGS sequence"/>
</dbReference>
<evidence type="ECO:0000256" key="3">
    <source>
        <dbReference type="ARBA" id="ARBA00022630"/>
    </source>
</evidence>
<evidence type="ECO:0000256" key="1">
    <source>
        <dbReference type="ARBA" id="ARBA00001974"/>
    </source>
</evidence>
<dbReference type="GO" id="GO:0050660">
    <property type="term" value="F:flavin adenine dinucleotide binding"/>
    <property type="evidence" value="ECO:0007669"/>
    <property type="project" value="InterPro"/>
</dbReference>
<dbReference type="PROSITE" id="PS01280">
    <property type="entry name" value="GIDA_1"/>
    <property type="match status" value="1"/>
</dbReference>
<accession>A0A058Z116</accession>
<dbReference type="InterPro" id="IPR047001">
    <property type="entry name" value="MnmG_C_subdom"/>
</dbReference>
<dbReference type="GO" id="GO:0030488">
    <property type="term" value="P:tRNA methylation"/>
    <property type="evidence" value="ECO:0007669"/>
    <property type="project" value="TreeGrafter"/>
</dbReference>
<evidence type="ECO:0000256" key="4">
    <source>
        <dbReference type="ARBA" id="ARBA00022827"/>
    </source>
</evidence>
<feature type="domain" description="tRNA uridine 5-carboxymethylaminomethyl modification enzyme C-terminal subdomain" evidence="5">
    <location>
        <begin position="633"/>
        <end position="703"/>
    </location>
</feature>
<dbReference type="InterPro" id="IPR040131">
    <property type="entry name" value="MnmG_N"/>
</dbReference>
<keyword evidence="3" id="KW-0285">Flavoprotein</keyword>
<keyword evidence="7" id="KW-1185">Reference proteome</keyword>
<dbReference type="Pfam" id="PF13932">
    <property type="entry name" value="SAM_GIDA_C"/>
    <property type="match status" value="1"/>
</dbReference>
<dbReference type="HAMAP" id="MF_00129">
    <property type="entry name" value="MnmG_GidA"/>
    <property type="match status" value="1"/>
</dbReference>
<keyword evidence="4" id="KW-0274">FAD</keyword>
<dbReference type="Gene3D" id="3.50.50.60">
    <property type="entry name" value="FAD/NAD(P)-binding domain"/>
    <property type="match status" value="2"/>
</dbReference>
<organism evidence="6">
    <name type="scientific">Fonticula alba</name>
    <name type="common">Slime mold</name>
    <dbReference type="NCBI Taxonomy" id="691883"/>
    <lineage>
        <taxon>Eukaryota</taxon>
        <taxon>Rotosphaerida</taxon>
        <taxon>Fonticulaceae</taxon>
        <taxon>Fonticula</taxon>
    </lineage>
</organism>
<dbReference type="PANTHER" id="PTHR11806">
    <property type="entry name" value="GLUCOSE INHIBITED DIVISION PROTEIN A"/>
    <property type="match status" value="1"/>
</dbReference>
<dbReference type="PROSITE" id="PS01281">
    <property type="entry name" value="GIDA_2"/>
    <property type="match status" value="1"/>
</dbReference>
<dbReference type="GO" id="GO:0005737">
    <property type="term" value="C:cytoplasm"/>
    <property type="evidence" value="ECO:0007669"/>
    <property type="project" value="UniProtKB-ARBA"/>
</dbReference>
<dbReference type="GeneID" id="20530630"/>
<comment type="similarity">
    <text evidence="2">Belongs to the MnmG family.</text>
</comment>
<dbReference type="GO" id="GO:0002098">
    <property type="term" value="P:tRNA wobble uridine modification"/>
    <property type="evidence" value="ECO:0007669"/>
    <property type="project" value="InterPro"/>
</dbReference>
<dbReference type="InterPro" id="IPR002218">
    <property type="entry name" value="MnmG-rel"/>
</dbReference>
<dbReference type="InterPro" id="IPR026904">
    <property type="entry name" value="MnmG_C"/>
</dbReference>
<dbReference type="InterPro" id="IPR049312">
    <property type="entry name" value="GIDA_C_N"/>
</dbReference>
<comment type="cofactor">
    <cofactor evidence="1">
        <name>FAD</name>
        <dbReference type="ChEBI" id="CHEBI:57692"/>
    </cofactor>
</comment>
<dbReference type="FunFam" id="3.50.50.60:FF:000082">
    <property type="entry name" value="protein MTO1 homolog, mitochondrial isoform X1"/>
    <property type="match status" value="1"/>
</dbReference>
<dbReference type="InterPro" id="IPR020595">
    <property type="entry name" value="MnmG-rel_CS"/>
</dbReference>
<dbReference type="InterPro" id="IPR044920">
    <property type="entry name" value="MnmG_C_subdom_sf"/>
</dbReference>
<dbReference type="SMART" id="SM01228">
    <property type="entry name" value="GIDA_assoc_3"/>
    <property type="match status" value="1"/>
</dbReference>
<dbReference type="RefSeq" id="XP_009497956.1">
    <property type="nucleotide sequence ID" value="XM_009499681.1"/>
</dbReference>
<evidence type="ECO:0000313" key="7">
    <source>
        <dbReference type="Proteomes" id="UP000030693"/>
    </source>
</evidence>
<dbReference type="InterPro" id="IPR036188">
    <property type="entry name" value="FAD/NAD-bd_sf"/>
</dbReference>
<evidence type="ECO:0000313" key="6">
    <source>
        <dbReference type="EMBL" id="KCV67618.1"/>
    </source>
</evidence>